<keyword evidence="6" id="KW-0547">Nucleotide-binding</keyword>
<evidence type="ECO:0000256" key="6">
    <source>
        <dbReference type="ARBA" id="ARBA00022741"/>
    </source>
</evidence>
<keyword evidence="5" id="KW-0479">Metal-binding</keyword>
<organism evidence="11">
    <name type="scientific">Telmatobacter sp. DSM 110680</name>
    <dbReference type="NCBI Taxonomy" id="3036704"/>
    <lineage>
        <taxon>Bacteria</taxon>
        <taxon>Pseudomonadati</taxon>
        <taxon>Acidobacteriota</taxon>
        <taxon>Terriglobia</taxon>
        <taxon>Terriglobales</taxon>
        <taxon>Acidobacteriaceae</taxon>
        <taxon>Telmatobacter</taxon>
    </lineage>
</organism>
<keyword evidence="3" id="KW-0819">tRNA processing</keyword>
<dbReference type="RefSeq" id="WP_348263981.1">
    <property type="nucleotide sequence ID" value="NZ_CP121196.1"/>
</dbReference>
<dbReference type="InterPro" id="IPR050264">
    <property type="entry name" value="Bact_CCA-adding_enz_type3_sf"/>
</dbReference>
<evidence type="ECO:0000256" key="9">
    <source>
        <dbReference type="RuleBase" id="RU003953"/>
    </source>
</evidence>
<dbReference type="CDD" id="cd00077">
    <property type="entry name" value="HDc"/>
    <property type="match status" value="1"/>
</dbReference>
<accession>A0AAU7DNZ0</accession>
<comment type="cofactor">
    <cofactor evidence="1">
        <name>Mg(2+)</name>
        <dbReference type="ChEBI" id="CHEBI:18420"/>
    </cofactor>
</comment>
<dbReference type="EMBL" id="CP121196">
    <property type="protein sequence ID" value="XBH18763.1"/>
    <property type="molecule type" value="Genomic_DNA"/>
</dbReference>
<dbReference type="CDD" id="cd05398">
    <property type="entry name" value="NT_ClassII-CCAase"/>
    <property type="match status" value="1"/>
</dbReference>
<dbReference type="GO" id="GO:0000049">
    <property type="term" value="F:tRNA binding"/>
    <property type="evidence" value="ECO:0007669"/>
    <property type="project" value="TreeGrafter"/>
</dbReference>
<dbReference type="GO" id="GO:0016779">
    <property type="term" value="F:nucleotidyltransferase activity"/>
    <property type="evidence" value="ECO:0007669"/>
    <property type="project" value="UniProtKB-KW"/>
</dbReference>
<comment type="similarity">
    <text evidence="9">Belongs to the tRNA nucleotidyltransferase/poly(A) polymerase family.</text>
</comment>
<dbReference type="PANTHER" id="PTHR46173">
    <property type="entry name" value="CCA TRNA NUCLEOTIDYLTRANSFERASE 1, MITOCHONDRIAL"/>
    <property type="match status" value="1"/>
</dbReference>
<keyword evidence="8 9" id="KW-0694">RNA-binding</keyword>
<evidence type="ECO:0000313" key="11">
    <source>
        <dbReference type="EMBL" id="XBH18763.1"/>
    </source>
</evidence>
<evidence type="ECO:0000256" key="7">
    <source>
        <dbReference type="ARBA" id="ARBA00022842"/>
    </source>
</evidence>
<dbReference type="InterPro" id="IPR032828">
    <property type="entry name" value="PolyA_RNA-bd"/>
</dbReference>
<protein>
    <submittedName>
        <fullName evidence="11">CCA tRNA nucleotidyltransferase</fullName>
    </submittedName>
</protein>
<dbReference type="GO" id="GO:0046872">
    <property type="term" value="F:metal ion binding"/>
    <property type="evidence" value="ECO:0007669"/>
    <property type="project" value="UniProtKB-KW"/>
</dbReference>
<dbReference type="GO" id="GO:0000166">
    <property type="term" value="F:nucleotide binding"/>
    <property type="evidence" value="ECO:0007669"/>
    <property type="project" value="UniProtKB-KW"/>
</dbReference>
<evidence type="ECO:0000256" key="5">
    <source>
        <dbReference type="ARBA" id="ARBA00022723"/>
    </source>
</evidence>
<dbReference type="InterPro" id="IPR032810">
    <property type="entry name" value="CCA-adding_enz_C"/>
</dbReference>
<evidence type="ECO:0000259" key="10">
    <source>
        <dbReference type="PROSITE" id="PS51831"/>
    </source>
</evidence>
<evidence type="ECO:0000256" key="1">
    <source>
        <dbReference type="ARBA" id="ARBA00001946"/>
    </source>
</evidence>
<dbReference type="InterPro" id="IPR003607">
    <property type="entry name" value="HD/PDEase_dom"/>
</dbReference>
<keyword evidence="4" id="KW-0548">Nucleotidyltransferase</keyword>
<gene>
    <name evidence="11" type="ORF">P8935_05480</name>
</gene>
<dbReference type="NCBIfam" id="TIGR00277">
    <property type="entry name" value="HDIG"/>
    <property type="match status" value="1"/>
</dbReference>
<keyword evidence="7" id="KW-0460">Magnesium</keyword>
<reference evidence="11" key="1">
    <citation type="submission" date="2023-03" db="EMBL/GenBank/DDBJ databases">
        <title>Edaphobacter sp.</title>
        <authorList>
            <person name="Huber K.J."/>
            <person name="Papendorf J."/>
            <person name="Pilke C."/>
            <person name="Bunk B."/>
            <person name="Sproeer C."/>
            <person name="Pester M."/>
        </authorList>
    </citation>
    <scope>NUCLEOTIDE SEQUENCE</scope>
    <source>
        <strain evidence="11">DSM 110680</strain>
    </source>
</reference>
<name>A0AAU7DNZ0_9BACT</name>
<dbReference type="InterPro" id="IPR006674">
    <property type="entry name" value="HD_domain"/>
</dbReference>
<dbReference type="SUPFAM" id="SSF81301">
    <property type="entry name" value="Nucleotidyltransferase"/>
    <property type="match status" value="1"/>
</dbReference>
<dbReference type="Pfam" id="PF12627">
    <property type="entry name" value="PolyA_pol_RNAbd"/>
    <property type="match status" value="1"/>
</dbReference>
<evidence type="ECO:0000256" key="3">
    <source>
        <dbReference type="ARBA" id="ARBA00022694"/>
    </source>
</evidence>
<dbReference type="InterPro" id="IPR002646">
    <property type="entry name" value="PolA_pol_head_dom"/>
</dbReference>
<dbReference type="InterPro" id="IPR043519">
    <property type="entry name" value="NT_sf"/>
</dbReference>
<sequence length="461" mass="51905">MLPDSPQFGAALNILKVLRAEGYEAYLAGGCVRDLLLGREPEDYDVATSATPDVVLQMFPRTFAVGAHFGVVLVADGSPQIDSEGSRGEKPVTEVATFRSDGVYSDGRHPDEVRYTKTAEEDVQRRDFTINGLLLDPLRNPGDMRSEVIDYVGGLDDLDAGIIRAIGRPEKRFEEDQLRLLRAVRFAARFGFKIEPSTVAAIRKLAARIHAVSRERIREELTKMLTEGHARRAFELLDETDLLVQVLPEISRMKGVVQPPQYHPEGDVWIHTLMLLEQLESGCALTLAWGALLHDVGKPATFREAPDRIRFDGHVEVGVAIGAEICRRFRFSNEETHQILALIDNHMRFADAPRMKASTLKRFFRLNNFPEHLALHRMDCLAAHRNLELWNFVRERYESTPEDVVRPKPLVTGRELIAAGYTPGSAFKEMLQEVEDAQLEGSIQTTEEALAFLRQRFQPAV</sequence>
<dbReference type="GO" id="GO:0008033">
    <property type="term" value="P:tRNA processing"/>
    <property type="evidence" value="ECO:0007669"/>
    <property type="project" value="UniProtKB-KW"/>
</dbReference>
<evidence type="ECO:0000256" key="4">
    <source>
        <dbReference type="ARBA" id="ARBA00022695"/>
    </source>
</evidence>
<proteinExistence type="inferred from homology"/>
<keyword evidence="2 9" id="KW-0808">Transferase</keyword>
<dbReference type="Pfam" id="PF13735">
    <property type="entry name" value="tRNA_NucTran2_2"/>
    <property type="match status" value="1"/>
</dbReference>
<dbReference type="PANTHER" id="PTHR46173:SF1">
    <property type="entry name" value="CCA TRNA NUCLEOTIDYLTRANSFERASE 1, MITOCHONDRIAL"/>
    <property type="match status" value="1"/>
</dbReference>
<dbReference type="Pfam" id="PF01743">
    <property type="entry name" value="PolyA_pol"/>
    <property type="match status" value="1"/>
</dbReference>
<feature type="domain" description="HD" evidence="10">
    <location>
        <begin position="268"/>
        <end position="369"/>
    </location>
</feature>
<dbReference type="SUPFAM" id="SSF81891">
    <property type="entry name" value="Poly A polymerase C-terminal region-like"/>
    <property type="match status" value="1"/>
</dbReference>
<dbReference type="AlphaFoldDB" id="A0AAU7DNZ0"/>
<dbReference type="PROSITE" id="PS51831">
    <property type="entry name" value="HD"/>
    <property type="match status" value="1"/>
</dbReference>
<dbReference type="Gene3D" id="1.10.3090.10">
    <property type="entry name" value="cca-adding enzyme, domain 2"/>
    <property type="match status" value="1"/>
</dbReference>
<evidence type="ECO:0000256" key="8">
    <source>
        <dbReference type="ARBA" id="ARBA00022884"/>
    </source>
</evidence>
<evidence type="ECO:0000256" key="2">
    <source>
        <dbReference type="ARBA" id="ARBA00022679"/>
    </source>
</evidence>
<dbReference type="Gene3D" id="3.30.460.10">
    <property type="entry name" value="Beta Polymerase, domain 2"/>
    <property type="match status" value="1"/>
</dbReference>
<dbReference type="InterPro" id="IPR006675">
    <property type="entry name" value="HDIG_dom"/>
</dbReference>